<evidence type="ECO:0000256" key="2">
    <source>
        <dbReference type="ARBA" id="ARBA00007637"/>
    </source>
</evidence>
<dbReference type="Proteomes" id="UP000282957">
    <property type="component" value="Unassembled WGS sequence"/>
</dbReference>
<evidence type="ECO:0000313" key="4">
    <source>
        <dbReference type="EMBL" id="RVT96885.1"/>
    </source>
</evidence>
<proteinExistence type="inferred from homology"/>
<dbReference type="Pfam" id="PF01370">
    <property type="entry name" value="Epimerase"/>
    <property type="match status" value="1"/>
</dbReference>
<evidence type="ECO:0000256" key="1">
    <source>
        <dbReference type="ARBA" id="ARBA00005125"/>
    </source>
</evidence>
<comment type="caution">
    <text evidence="4">The sequence shown here is derived from an EMBL/GenBank/DDBJ whole genome shotgun (WGS) entry which is preliminary data.</text>
</comment>
<comment type="pathway">
    <text evidence="1">Bacterial outer membrane biogenesis; LPS O-antigen biosynthesis.</text>
</comment>
<dbReference type="Gene3D" id="3.40.50.720">
    <property type="entry name" value="NAD(P)-binding Rossmann-like Domain"/>
    <property type="match status" value="1"/>
</dbReference>
<reference evidence="4 5" key="1">
    <citation type="submission" date="2019-01" db="EMBL/GenBank/DDBJ databases">
        <authorList>
            <person name="Chen W.-M."/>
        </authorList>
    </citation>
    <scope>NUCLEOTIDE SEQUENCE [LARGE SCALE GENOMIC DNA]</scope>
    <source>
        <strain evidence="4 5">CCP-6</strain>
    </source>
</reference>
<dbReference type="OrthoDB" id="5295702at2"/>
<dbReference type="PANTHER" id="PTHR43000">
    <property type="entry name" value="DTDP-D-GLUCOSE 4,6-DEHYDRATASE-RELATED"/>
    <property type="match status" value="1"/>
</dbReference>
<keyword evidence="5" id="KW-1185">Reference proteome</keyword>
<sequence length="316" mass="33295">MRILVTGATGFVGSHLRAALRSAFPGAVLIAGLHDGAAPGWDEGVPTPLTSKAALADALKQAAPDAVVHLAAQSNVAESFRSPEITWDFNLHGALRLGEAMMQAAPEARLLFASTGEVYGLSFQREEPLDETAPLAPGNPYAAAKAAADLALGEMALRGLRVIRMRPLNHVGPGQGPGFVVSAFARQAARIAAGLQPPVMQVGALERWRDFLDVRDVCAAYALALGKFDALPNGAIINLASGEPRKVGDILHALLRRAGVEAKVEESAAALRPNDLLRSCGNAARAREWLGWKPAISWETTLDDVSADWRARAVAG</sequence>
<gene>
    <name evidence="4" type="ORF">EOD42_10805</name>
</gene>
<dbReference type="AlphaFoldDB" id="A0A437MH16"/>
<dbReference type="EMBL" id="SACL01000003">
    <property type="protein sequence ID" value="RVT96885.1"/>
    <property type="molecule type" value="Genomic_DNA"/>
</dbReference>
<dbReference type="SUPFAM" id="SSF51735">
    <property type="entry name" value="NAD(P)-binding Rossmann-fold domains"/>
    <property type="match status" value="1"/>
</dbReference>
<organism evidence="4 5">
    <name type="scientific">Rhodovarius crocodyli</name>
    <dbReference type="NCBI Taxonomy" id="1979269"/>
    <lineage>
        <taxon>Bacteria</taxon>
        <taxon>Pseudomonadati</taxon>
        <taxon>Pseudomonadota</taxon>
        <taxon>Alphaproteobacteria</taxon>
        <taxon>Acetobacterales</taxon>
        <taxon>Roseomonadaceae</taxon>
        <taxon>Rhodovarius</taxon>
    </lineage>
</organism>
<dbReference type="Gene3D" id="3.90.25.10">
    <property type="entry name" value="UDP-galactose 4-epimerase, domain 1"/>
    <property type="match status" value="1"/>
</dbReference>
<evidence type="ECO:0000259" key="3">
    <source>
        <dbReference type="Pfam" id="PF01370"/>
    </source>
</evidence>
<protein>
    <submittedName>
        <fullName evidence="4">NAD-dependent epimerase/dehydratase family protein</fullName>
    </submittedName>
</protein>
<name>A0A437MH16_9PROT</name>
<dbReference type="InterPro" id="IPR001509">
    <property type="entry name" value="Epimerase_deHydtase"/>
</dbReference>
<accession>A0A437MH16</accession>
<dbReference type="InterPro" id="IPR036291">
    <property type="entry name" value="NAD(P)-bd_dom_sf"/>
</dbReference>
<comment type="similarity">
    <text evidence="2">Belongs to the NAD(P)-dependent epimerase/dehydratase family.</text>
</comment>
<evidence type="ECO:0000313" key="5">
    <source>
        <dbReference type="Proteomes" id="UP000282957"/>
    </source>
</evidence>
<feature type="domain" description="NAD-dependent epimerase/dehydratase" evidence="3">
    <location>
        <begin position="3"/>
        <end position="240"/>
    </location>
</feature>